<organism evidence="1 2">
    <name type="scientific">Acinetobacter pittii</name>
    <name type="common">Acinetobacter genomosp. 3</name>
    <dbReference type="NCBI Taxonomy" id="48296"/>
    <lineage>
        <taxon>Bacteria</taxon>
        <taxon>Pseudomonadati</taxon>
        <taxon>Pseudomonadota</taxon>
        <taxon>Gammaproteobacteria</taxon>
        <taxon>Moraxellales</taxon>
        <taxon>Moraxellaceae</taxon>
        <taxon>Acinetobacter</taxon>
        <taxon>Acinetobacter calcoaceticus/baumannii complex</taxon>
    </lineage>
</organism>
<dbReference type="EMBL" id="CP049806">
    <property type="protein sequence ID" value="QIT17771.1"/>
    <property type="molecule type" value="Genomic_DNA"/>
</dbReference>
<gene>
    <name evidence="1" type="ORF">G8E09_08595</name>
</gene>
<proteinExistence type="predicted"/>
<accession>A0A6H0FTU1</accession>
<evidence type="ECO:0000313" key="1">
    <source>
        <dbReference type="EMBL" id="QIT17771.1"/>
    </source>
</evidence>
<reference evidence="1 2" key="1">
    <citation type="submission" date="2020-03" db="EMBL/GenBank/DDBJ databases">
        <authorList>
            <person name="Zhang L."/>
            <person name="Han X."/>
            <person name="Chen Y."/>
            <person name="Yu Y."/>
        </authorList>
    </citation>
    <scope>NUCLEOTIDE SEQUENCE [LARGE SCALE GENOMIC DNA]</scope>
    <source>
        <strain evidence="1 2">A1254</strain>
    </source>
</reference>
<evidence type="ECO:0000313" key="2">
    <source>
        <dbReference type="Proteomes" id="UP000501692"/>
    </source>
</evidence>
<dbReference type="AlphaFoldDB" id="A0A6H0FTU1"/>
<sequence>MNIPNYLIRRESEIVPLSEQQLSNIYEFRRRVENYYEALNRYQVLAMSKHLISDNVEIRKATFEANTPDIDHIQNLALKFRFFYADREPTKLESIINLLRRQAQDEWARNYLDLLRMQYNGIMNSCDISKNMGLAVSNREIINL</sequence>
<protein>
    <submittedName>
        <fullName evidence="1">Uncharacterized protein</fullName>
    </submittedName>
</protein>
<name>A0A6H0FTU1_ACIPI</name>
<dbReference type="Proteomes" id="UP000501692">
    <property type="component" value="Chromosome"/>
</dbReference>
<dbReference type="RefSeq" id="WP_167563467.1">
    <property type="nucleotide sequence ID" value="NZ_CP049806.1"/>
</dbReference>